<name>A0A9P6BBE1_9AGAM</name>
<evidence type="ECO:0000313" key="2">
    <source>
        <dbReference type="Proteomes" id="UP000886523"/>
    </source>
</evidence>
<gene>
    <name evidence="1" type="ORF">BS47DRAFT_1426960</name>
</gene>
<dbReference type="Proteomes" id="UP000886523">
    <property type="component" value="Unassembled WGS sequence"/>
</dbReference>
<evidence type="ECO:0000313" key="1">
    <source>
        <dbReference type="EMBL" id="KAF9520904.1"/>
    </source>
</evidence>
<organism evidence="1 2">
    <name type="scientific">Hydnum rufescens UP504</name>
    <dbReference type="NCBI Taxonomy" id="1448309"/>
    <lineage>
        <taxon>Eukaryota</taxon>
        <taxon>Fungi</taxon>
        <taxon>Dikarya</taxon>
        <taxon>Basidiomycota</taxon>
        <taxon>Agaricomycotina</taxon>
        <taxon>Agaricomycetes</taxon>
        <taxon>Cantharellales</taxon>
        <taxon>Hydnaceae</taxon>
        <taxon>Hydnum</taxon>
    </lineage>
</organism>
<accession>A0A9P6BBE1</accession>
<comment type="caution">
    <text evidence="1">The sequence shown here is derived from an EMBL/GenBank/DDBJ whole genome shotgun (WGS) entry which is preliminary data.</text>
</comment>
<protein>
    <submittedName>
        <fullName evidence="1">Uncharacterized protein</fullName>
    </submittedName>
</protein>
<keyword evidence="2" id="KW-1185">Reference proteome</keyword>
<proteinExistence type="predicted"/>
<dbReference type="AlphaFoldDB" id="A0A9P6BBE1"/>
<dbReference type="EMBL" id="MU128910">
    <property type="protein sequence ID" value="KAF9520904.1"/>
    <property type="molecule type" value="Genomic_DNA"/>
</dbReference>
<sequence>MLATGVFQPFVKFSYSFFSINLSIWSPSIMSGLRWLCLFIIVSELEEKTCSHGTEEAWIGR</sequence>
<reference evidence="1" key="1">
    <citation type="journal article" date="2020" name="Nat. Commun.">
        <title>Large-scale genome sequencing of mycorrhizal fungi provides insights into the early evolution of symbiotic traits.</title>
        <authorList>
            <person name="Miyauchi S."/>
            <person name="Kiss E."/>
            <person name="Kuo A."/>
            <person name="Drula E."/>
            <person name="Kohler A."/>
            <person name="Sanchez-Garcia M."/>
            <person name="Morin E."/>
            <person name="Andreopoulos B."/>
            <person name="Barry K.W."/>
            <person name="Bonito G."/>
            <person name="Buee M."/>
            <person name="Carver A."/>
            <person name="Chen C."/>
            <person name="Cichocki N."/>
            <person name="Clum A."/>
            <person name="Culley D."/>
            <person name="Crous P.W."/>
            <person name="Fauchery L."/>
            <person name="Girlanda M."/>
            <person name="Hayes R.D."/>
            <person name="Keri Z."/>
            <person name="LaButti K."/>
            <person name="Lipzen A."/>
            <person name="Lombard V."/>
            <person name="Magnuson J."/>
            <person name="Maillard F."/>
            <person name="Murat C."/>
            <person name="Nolan M."/>
            <person name="Ohm R.A."/>
            <person name="Pangilinan J."/>
            <person name="Pereira M.F."/>
            <person name="Perotto S."/>
            <person name="Peter M."/>
            <person name="Pfister S."/>
            <person name="Riley R."/>
            <person name="Sitrit Y."/>
            <person name="Stielow J.B."/>
            <person name="Szollosi G."/>
            <person name="Zifcakova L."/>
            <person name="Stursova M."/>
            <person name="Spatafora J.W."/>
            <person name="Tedersoo L."/>
            <person name="Vaario L.M."/>
            <person name="Yamada A."/>
            <person name="Yan M."/>
            <person name="Wang P."/>
            <person name="Xu J."/>
            <person name="Bruns T."/>
            <person name="Baldrian P."/>
            <person name="Vilgalys R."/>
            <person name="Dunand C."/>
            <person name="Henrissat B."/>
            <person name="Grigoriev I.V."/>
            <person name="Hibbett D."/>
            <person name="Nagy L.G."/>
            <person name="Martin F.M."/>
        </authorList>
    </citation>
    <scope>NUCLEOTIDE SEQUENCE</scope>
    <source>
        <strain evidence="1">UP504</strain>
    </source>
</reference>